<evidence type="ECO:0000256" key="1">
    <source>
        <dbReference type="ARBA" id="ARBA00004141"/>
    </source>
</evidence>
<feature type="domain" description="Sodium/calcium exchanger membrane region" evidence="7">
    <location>
        <begin position="36"/>
        <end position="189"/>
    </location>
</feature>
<dbReference type="Pfam" id="PF01699">
    <property type="entry name" value="Na_Ca_ex"/>
    <property type="match status" value="2"/>
</dbReference>
<feature type="transmembrane region" description="Helical" evidence="6">
    <location>
        <begin position="136"/>
        <end position="157"/>
    </location>
</feature>
<feature type="compositionally biased region" description="Low complexity" evidence="5">
    <location>
        <begin position="217"/>
        <end position="231"/>
    </location>
</feature>
<keyword evidence="9" id="KW-1185">Reference proteome</keyword>
<accession>A0ABW2GE31</accession>
<feature type="transmembrane region" description="Helical" evidence="6">
    <location>
        <begin position="290"/>
        <end position="307"/>
    </location>
</feature>
<proteinExistence type="predicted"/>
<feature type="region of interest" description="Disordered" evidence="5">
    <location>
        <begin position="201"/>
        <end position="253"/>
    </location>
</feature>
<dbReference type="PANTHER" id="PTHR37958:SF1">
    <property type="entry name" value="SODIUM-POTASSIUM_PROTON ANTIPORTER CHAA"/>
    <property type="match status" value="1"/>
</dbReference>
<evidence type="ECO:0000256" key="2">
    <source>
        <dbReference type="ARBA" id="ARBA00022692"/>
    </source>
</evidence>
<keyword evidence="2 6" id="KW-0812">Transmembrane</keyword>
<reference evidence="9" key="1">
    <citation type="journal article" date="2019" name="Int. J. Syst. Evol. Microbiol.">
        <title>The Global Catalogue of Microorganisms (GCM) 10K type strain sequencing project: providing services to taxonomists for standard genome sequencing and annotation.</title>
        <authorList>
            <consortium name="The Broad Institute Genomics Platform"/>
            <consortium name="The Broad Institute Genome Sequencing Center for Infectious Disease"/>
            <person name="Wu L."/>
            <person name="Ma J."/>
        </authorList>
    </citation>
    <scope>NUCLEOTIDE SEQUENCE [LARGE SCALE GENOMIC DNA]</scope>
    <source>
        <strain evidence="9">CGMCC 1.13681</strain>
    </source>
</reference>
<evidence type="ECO:0000256" key="4">
    <source>
        <dbReference type="ARBA" id="ARBA00023136"/>
    </source>
</evidence>
<feature type="transmembrane region" description="Helical" evidence="6">
    <location>
        <begin position="328"/>
        <end position="351"/>
    </location>
</feature>
<feature type="transmembrane region" description="Helical" evidence="6">
    <location>
        <begin position="103"/>
        <end position="124"/>
    </location>
</feature>
<evidence type="ECO:0000313" key="9">
    <source>
        <dbReference type="Proteomes" id="UP001596413"/>
    </source>
</evidence>
<evidence type="ECO:0000313" key="8">
    <source>
        <dbReference type="EMBL" id="MFC7217981.1"/>
    </source>
</evidence>
<keyword evidence="3 6" id="KW-1133">Transmembrane helix</keyword>
<evidence type="ECO:0000256" key="5">
    <source>
        <dbReference type="SAM" id="MobiDB-lite"/>
    </source>
</evidence>
<evidence type="ECO:0000256" key="3">
    <source>
        <dbReference type="ARBA" id="ARBA00022989"/>
    </source>
</evidence>
<keyword evidence="4 6" id="KW-0472">Membrane</keyword>
<comment type="caution">
    <text evidence="8">The sequence shown here is derived from an EMBL/GenBank/DDBJ whole genome shotgun (WGS) entry which is preliminary data.</text>
</comment>
<feature type="transmembrane region" description="Helical" evidence="6">
    <location>
        <begin position="169"/>
        <end position="187"/>
    </location>
</feature>
<dbReference type="InterPro" id="IPR004837">
    <property type="entry name" value="NaCa_Exmemb"/>
</dbReference>
<dbReference type="EMBL" id="JBHSZO010000008">
    <property type="protein sequence ID" value="MFC7217981.1"/>
    <property type="molecule type" value="Genomic_DNA"/>
</dbReference>
<name>A0ABW2GE31_9ACTN</name>
<comment type="subcellular location">
    <subcellularLocation>
        <location evidence="1">Membrane</location>
        <topology evidence="1">Multi-pass membrane protein</topology>
    </subcellularLocation>
</comment>
<sequence length="405" mass="41512">MASASPSPLLRLWPAAVPALALVVLAACWGRDLAGWGIALVGLALVGAVVAAVHHAEVVAHRVGEPFGTLVLAVAVTLIEVGLIITLMVSGGSEADSLARDTVFAAVMITCNGVAGAALLVASLRYRTAVFNAEGAGALLATVITLATLTLVLPRYTSSQNGPEYSPPQLAYAAIASLLLYGVFVLVQTVRHREHFVPVRSYEPAPPPADARPSPVPATATPHAPTTAPDTPAERCRDRYPGDYEPGDHGPRPTPRQAWTSLALLLLALIAVVGLAKLASPALKSAVDSAGLPAAVVGVVIALLVLAPETITAVRAAARDEVQTSLNLAYGSAVASIGLTIPVIALASIWIDGKLLLGLGATHLVLLVLTAIVGTLTVVMGRATLLQAGVHLVVFASFVFLAVNP</sequence>
<gene>
    <name evidence="8" type="ORF">ACFQLX_07345</name>
</gene>
<feature type="transmembrane region" description="Helical" evidence="6">
    <location>
        <begin position="258"/>
        <end position="278"/>
    </location>
</feature>
<dbReference type="RefSeq" id="WP_386413236.1">
    <property type="nucleotide sequence ID" value="NZ_JBHSZO010000008.1"/>
</dbReference>
<feature type="compositionally biased region" description="Pro residues" evidence="5">
    <location>
        <begin position="204"/>
        <end position="216"/>
    </location>
</feature>
<feature type="transmembrane region" description="Helical" evidence="6">
    <location>
        <begin position="357"/>
        <end position="378"/>
    </location>
</feature>
<feature type="transmembrane region" description="Helical" evidence="6">
    <location>
        <begin position="36"/>
        <end position="55"/>
    </location>
</feature>
<evidence type="ECO:0000259" key="7">
    <source>
        <dbReference type="Pfam" id="PF01699"/>
    </source>
</evidence>
<dbReference type="InterPro" id="IPR052946">
    <property type="entry name" value="Alkaline_pH_Ca-Antiporter"/>
</dbReference>
<feature type="transmembrane region" description="Helical" evidence="6">
    <location>
        <begin position="385"/>
        <end position="403"/>
    </location>
</feature>
<feature type="compositionally biased region" description="Basic and acidic residues" evidence="5">
    <location>
        <begin position="232"/>
        <end position="251"/>
    </location>
</feature>
<feature type="domain" description="Sodium/calcium exchanger membrane region" evidence="7">
    <location>
        <begin position="261"/>
        <end position="402"/>
    </location>
</feature>
<dbReference type="Proteomes" id="UP001596413">
    <property type="component" value="Unassembled WGS sequence"/>
</dbReference>
<organism evidence="8 9">
    <name type="scientific">Streptomyces polyrhachis</name>
    <dbReference type="NCBI Taxonomy" id="1282885"/>
    <lineage>
        <taxon>Bacteria</taxon>
        <taxon>Bacillati</taxon>
        <taxon>Actinomycetota</taxon>
        <taxon>Actinomycetes</taxon>
        <taxon>Kitasatosporales</taxon>
        <taxon>Streptomycetaceae</taxon>
        <taxon>Streptomyces</taxon>
    </lineage>
</organism>
<feature type="transmembrane region" description="Helical" evidence="6">
    <location>
        <begin position="67"/>
        <end position="91"/>
    </location>
</feature>
<dbReference type="PANTHER" id="PTHR37958">
    <property type="entry name" value="SODIUM-POTASSIUM/PROTON ANTIPORTER CHAA"/>
    <property type="match status" value="1"/>
</dbReference>
<evidence type="ECO:0000256" key="6">
    <source>
        <dbReference type="SAM" id="Phobius"/>
    </source>
</evidence>
<protein>
    <submittedName>
        <fullName evidence="8">Calcium:proton antiporter</fullName>
    </submittedName>
</protein>